<accession>A0ABZ1B9G3</accession>
<protein>
    <submittedName>
        <fullName evidence="1">Uncharacterized protein</fullName>
    </submittedName>
</protein>
<name>A0ABZ1B9G3_9ACTN</name>
<evidence type="ECO:0000313" key="2">
    <source>
        <dbReference type="Proteomes" id="UP001324287"/>
    </source>
</evidence>
<dbReference type="EMBL" id="CP141261">
    <property type="protein sequence ID" value="WRL66593.1"/>
    <property type="molecule type" value="Genomic_DNA"/>
</dbReference>
<evidence type="ECO:0000313" key="1">
    <source>
        <dbReference type="EMBL" id="WRL66593.1"/>
    </source>
</evidence>
<reference evidence="1 2" key="1">
    <citation type="submission" date="2023-12" db="EMBL/GenBank/DDBJ databases">
        <title>Blastococcus brunescens sp. nov., an actonobacterium isolated from sandstone collected in sahara desert.</title>
        <authorList>
            <person name="Gtari M."/>
            <person name="Ghodhbane F."/>
        </authorList>
    </citation>
    <scope>NUCLEOTIDE SEQUENCE [LARGE SCALE GENOMIC DNA]</scope>
    <source>
        <strain evidence="1 2">BMG 8361</strain>
    </source>
</reference>
<dbReference type="RefSeq" id="WP_324277905.1">
    <property type="nucleotide sequence ID" value="NZ_CP141261.1"/>
</dbReference>
<keyword evidence="2" id="KW-1185">Reference proteome</keyword>
<sequence length="54" mass="5899">MRQGPGPLRLLERVATLVRAEIPYAVAGWLLIDPETMLITGVHGESVPGTSSWR</sequence>
<gene>
    <name evidence="1" type="ORF">U6N30_15040</name>
</gene>
<proteinExistence type="predicted"/>
<dbReference type="Proteomes" id="UP001324287">
    <property type="component" value="Chromosome"/>
</dbReference>
<organism evidence="1 2">
    <name type="scientific">Blastococcus brunescens</name>
    <dbReference type="NCBI Taxonomy" id="1564165"/>
    <lineage>
        <taxon>Bacteria</taxon>
        <taxon>Bacillati</taxon>
        <taxon>Actinomycetota</taxon>
        <taxon>Actinomycetes</taxon>
        <taxon>Geodermatophilales</taxon>
        <taxon>Geodermatophilaceae</taxon>
        <taxon>Blastococcus</taxon>
    </lineage>
</organism>